<dbReference type="eggNOG" id="ENOG50321FN">
    <property type="taxonomic scope" value="Bacteria"/>
</dbReference>
<dbReference type="RefSeq" id="WP_015955153.1">
    <property type="nucleotide sequence ID" value="NC_011729.1"/>
</dbReference>
<evidence type="ECO:0000313" key="1">
    <source>
        <dbReference type="EMBL" id="ACK71556.1"/>
    </source>
</evidence>
<keyword evidence="2" id="KW-1185">Reference proteome</keyword>
<dbReference type="EMBL" id="CP001291">
    <property type="protein sequence ID" value="ACK71556.1"/>
    <property type="molecule type" value="Genomic_DNA"/>
</dbReference>
<accession>B7KCK5</accession>
<dbReference type="InterPro" id="IPR036904">
    <property type="entry name" value="NblA_sf"/>
</dbReference>
<dbReference type="SUPFAM" id="SSF109859">
    <property type="entry name" value="NblA-like"/>
    <property type="match status" value="1"/>
</dbReference>
<dbReference type="InterPro" id="IPR007574">
    <property type="entry name" value="NblA"/>
</dbReference>
<name>B7KCK5_GLOC7</name>
<sequence>MKQQSEIGKLSMEQQFQLRRFSDQVGNLSKEQAQEFLVELYKHMLSKENFYKHFLKQEWGLDSSPFPAA</sequence>
<proteinExistence type="predicted"/>
<gene>
    <name evidence="1" type="ordered locus">PCC7424_3154</name>
</gene>
<organism evidence="1 2">
    <name type="scientific">Gloeothece citriformis (strain PCC 7424)</name>
    <name type="common">Cyanothece sp. (strain PCC 7424)</name>
    <dbReference type="NCBI Taxonomy" id="65393"/>
    <lineage>
        <taxon>Bacteria</taxon>
        <taxon>Bacillati</taxon>
        <taxon>Cyanobacteriota</taxon>
        <taxon>Cyanophyceae</taxon>
        <taxon>Oscillatoriophycideae</taxon>
        <taxon>Chroococcales</taxon>
        <taxon>Aphanothecaceae</taxon>
        <taxon>Gloeothece</taxon>
        <taxon>Gloeothece citriformis</taxon>
    </lineage>
</organism>
<evidence type="ECO:0000313" key="2">
    <source>
        <dbReference type="Proteomes" id="UP000002384"/>
    </source>
</evidence>
<dbReference type="STRING" id="65393.PCC7424_3154"/>
<dbReference type="KEGG" id="cyc:PCC7424_3154"/>
<dbReference type="Proteomes" id="UP000002384">
    <property type="component" value="Chromosome"/>
</dbReference>
<dbReference type="Gene3D" id="1.10.287.670">
    <property type="entry name" value="Phycobilisome degradation protein NblA"/>
    <property type="match status" value="1"/>
</dbReference>
<dbReference type="Pfam" id="PF04485">
    <property type="entry name" value="NblA"/>
    <property type="match status" value="1"/>
</dbReference>
<dbReference type="HOGENOM" id="CLU_185251_1_0_3"/>
<reference evidence="2" key="1">
    <citation type="journal article" date="2011" name="MBio">
        <title>Novel metabolic attributes of the genus Cyanothece, comprising a group of unicellular nitrogen-fixing Cyanobacteria.</title>
        <authorList>
            <person name="Bandyopadhyay A."/>
            <person name="Elvitigala T."/>
            <person name="Welsh E."/>
            <person name="Stockel J."/>
            <person name="Liberton M."/>
            <person name="Min H."/>
            <person name="Sherman L.A."/>
            <person name="Pakrasi H.B."/>
        </authorList>
    </citation>
    <scope>NUCLEOTIDE SEQUENCE [LARGE SCALE GENOMIC DNA]</scope>
    <source>
        <strain evidence="2">PCC 7424</strain>
    </source>
</reference>
<protein>
    <submittedName>
        <fullName evidence="1">Phycobilisome degradation protein nblA</fullName>
    </submittedName>
</protein>
<dbReference type="OrthoDB" id="515973at2"/>
<dbReference type="AlphaFoldDB" id="B7KCK5"/>